<proteinExistence type="predicted"/>
<accession>D8LV69</accession>
<reference evidence="2" key="1">
    <citation type="submission" date="2010-02" db="EMBL/GenBank/DDBJ databases">
        <title>Sequencing and annotation of the Blastocystis hominis genome.</title>
        <authorList>
            <person name="Wincker P."/>
        </authorList>
    </citation>
    <scope>NUCLEOTIDE SEQUENCE</scope>
    <source>
        <strain evidence="2">Singapore isolate B</strain>
    </source>
</reference>
<organism evidence="2">
    <name type="scientific">Blastocystis hominis</name>
    <dbReference type="NCBI Taxonomy" id="12968"/>
    <lineage>
        <taxon>Eukaryota</taxon>
        <taxon>Sar</taxon>
        <taxon>Stramenopiles</taxon>
        <taxon>Bigyra</taxon>
        <taxon>Opalozoa</taxon>
        <taxon>Opalinata</taxon>
        <taxon>Blastocystidae</taxon>
        <taxon>Blastocystis</taxon>
    </lineage>
</organism>
<name>D8LV69_BLAHO</name>
<evidence type="ECO:0000313" key="3">
    <source>
        <dbReference type="Proteomes" id="UP000008312"/>
    </source>
</evidence>
<feature type="compositionally biased region" description="Low complexity" evidence="1">
    <location>
        <begin position="41"/>
        <end position="50"/>
    </location>
</feature>
<dbReference type="EMBL" id="FN668638">
    <property type="protein sequence ID" value="CBK19708.2"/>
    <property type="molecule type" value="Genomic_DNA"/>
</dbReference>
<dbReference type="InParanoid" id="D8LV69"/>
<protein>
    <submittedName>
        <fullName evidence="2">Uncharacterized protein</fullName>
    </submittedName>
</protein>
<feature type="region of interest" description="Disordered" evidence="1">
    <location>
        <begin position="125"/>
        <end position="146"/>
    </location>
</feature>
<evidence type="ECO:0000313" key="2">
    <source>
        <dbReference type="EMBL" id="CBK19708.2"/>
    </source>
</evidence>
<sequence>MDHRALGFAHERLVFARGNPPRSLPRALPENRGEGRRLPRRAAAPPAGEAAQRRRVSRGNDPAAVPAAASVLVVVADARRESGAFHRPRRRFGQPRTDLPARRIRRHSLRPLRLPRGIRRVVRDVHHGGGGKEPIGAERRLGEIGPNSGIPGVDAEWVGNHGARQNEAARAVVAGLRRFQRGGVDGVVAGKSGRHEDNRGKMGGEVIAGTVRISEWREKMAGVSFTKRPF</sequence>
<gene>
    <name evidence="2" type="ORF">GSBLH_T00000141001</name>
</gene>
<dbReference type="AlphaFoldDB" id="D8LV69"/>
<keyword evidence="3" id="KW-1185">Reference proteome</keyword>
<evidence type="ECO:0000256" key="1">
    <source>
        <dbReference type="SAM" id="MobiDB-lite"/>
    </source>
</evidence>
<dbReference type="GeneID" id="24917460"/>
<feature type="region of interest" description="Disordered" evidence="1">
    <location>
        <begin position="18"/>
        <end position="63"/>
    </location>
</feature>
<dbReference type="Proteomes" id="UP000008312">
    <property type="component" value="Unassembled WGS sequence"/>
</dbReference>
<dbReference type="RefSeq" id="XP_012893756.1">
    <property type="nucleotide sequence ID" value="XM_013038302.1"/>
</dbReference>